<evidence type="ECO:0000313" key="1">
    <source>
        <dbReference type="EMBL" id="MDF9913219.1"/>
    </source>
</evidence>
<proteinExistence type="predicted"/>
<keyword evidence="2" id="KW-1185">Reference proteome</keyword>
<accession>A0ABT6D7V4</accession>
<protein>
    <submittedName>
        <fullName evidence="1">Uncharacterized protein</fullName>
    </submittedName>
</protein>
<gene>
    <name evidence="1" type="ORF">NNA32_03040</name>
</gene>
<comment type="caution">
    <text evidence="1">The sequence shown here is derived from an EMBL/GenBank/DDBJ whole genome shotgun (WGS) entry which is preliminary data.</text>
</comment>
<sequence>MNESKDVLIITKRANMPLANKLSVELISMGYRSLIWNEEQFQKSSATAVPQRTIYLENSKPEKNMRDALNTVFQASGLTIKIQGPDAIIDVDQNNVNINNVSEIESWYPKESLKAIHSFNEHDNSLHKALGKTGKSAAVLTAAIGLGASFAGPLGGILGASTGNSLIGKLTKKDLIDDADVALVYLFVNFYAKDFMSTSTDSPITYKTTEEIRHLLDKQKEASND</sequence>
<dbReference type="EMBL" id="JANDJP010000002">
    <property type="protein sequence ID" value="MDF9913219.1"/>
    <property type="molecule type" value="Genomic_DNA"/>
</dbReference>
<organism evidence="1 2">
    <name type="scientific">Furfurilactobacillus milii</name>
    <dbReference type="NCBI Taxonomy" id="2888272"/>
    <lineage>
        <taxon>Bacteria</taxon>
        <taxon>Bacillati</taxon>
        <taxon>Bacillota</taxon>
        <taxon>Bacilli</taxon>
        <taxon>Lactobacillales</taxon>
        <taxon>Lactobacillaceae</taxon>
        <taxon>Furfurilactobacillus</taxon>
    </lineage>
</organism>
<evidence type="ECO:0000313" key="2">
    <source>
        <dbReference type="Proteomes" id="UP001152867"/>
    </source>
</evidence>
<name>A0ABT6D7V4_9LACO</name>
<reference evidence="1" key="1">
    <citation type="submission" date="2022-06" db="EMBL/GenBank/DDBJ databases">
        <title>Antifungal cultures and metabolites of lactic acid bacteria for use in dairy fermentations.</title>
        <authorList>
            <person name="Zhao Z."/>
            <person name="Gaenzle M."/>
        </authorList>
    </citation>
    <scope>NUCLEOTIDE SEQUENCE</scope>
    <source>
        <strain evidence="1">FUA3126</strain>
    </source>
</reference>
<dbReference type="Proteomes" id="UP001152867">
    <property type="component" value="Unassembled WGS sequence"/>
</dbReference>
<dbReference type="RefSeq" id="WP_178941995.1">
    <property type="nucleotide sequence ID" value="NZ_JAIWJG010000002.1"/>
</dbReference>